<keyword evidence="4" id="KW-1185">Reference proteome</keyword>
<name>A0A401J7L1_SPHXE</name>
<reference evidence="3 4" key="1">
    <citation type="submission" date="2014-12" db="EMBL/GenBank/DDBJ databases">
        <title>Whole genome sequencing of Sphingobium xenophagum OW59.</title>
        <authorList>
            <person name="Ohta Y."/>
            <person name="Nishi S."/>
            <person name="Hatada Y."/>
        </authorList>
    </citation>
    <scope>NUCLEOTIDE SEQUENCE [LARGE SCALE GENOMIC DNA]</scope>
    <source>
        <strain evidence="3 4">OW59</strain>
    </source>
</reference>
<dbReference type="Proteomes" id="UP000290975">
    <property type="component" value="Unassembled WGS sequence"/>
</dbReference>
<comment type="caution">
    <text evidence="3">The sequence shown here is derived from an EMBL/GenBank/DDBJ whole genome shotgun (WGS) entry which is preliminary data.</text>
</comment>
<protein>
    <recommendedName>
        <fullName evidence="2">DUF5983 domain-containing protein</fullName>
    </recommendedName>
</protein>
<dbReference type="InterPro" id="IPR046025">
    <property type="entry name" value="DUF5983"/>
</dbReference>
<dbReference type="AlphaFoldDB" id="A0A401J7L1"/>
<sequence>MPSSAKRGLASLLAGSSMPARTHPELRSRPAEQSPTPAIGVIGKYQLLSTAHLSMNTALLLDSWCNGHAHEAPTTVARNAHGWFLSTRSMSADCERALPADLMAAILFARRRGIDLLHFDCDGPTLPQLLVHDW</sequence>
<dbReference type="EMBL" id="BBQY01000040">
    <property type="protein sequence ID" value="GBH32560.1"/>
    <property type="molecule type" value="Genomic_DNA"/>
</dbReference>
<feature type="region of interest" description="Disordered" evidence="1">
    <location>
        <begin position="1"/>
        <end position="37"/>
    </location>
</feature>
<dbReference type="RefSeq" id="WP_130754526.1">
    <property type="nucleotide sequence ID" value="NZ_BBQY01000040.1"/>
</dbReference>
<feature type="domain" description="DUF5983" evidence="2">
    <location>
        <begin position="48"/>
        <end position="134"/>
    </location>
</feature>
<accession>A0A401J7L1</accession>
<evidence type="ECO:0000313" key="4">
    <source>
        <dbReference type="Proteomes" id="UP000290975"/>
    </source>
</evidence>
<dbReference type="Pfam" id="PF19419">
    <property type="entry name" value="DUF5983"/>
    <property type="match status" value="1"/>
</dbReference>
<proteinExistence type="predicted"/>
<organism evidence="3 4">
    <name type="scientific">Sphingobium xenophagum</name>
    <dbReference type="NCBI Taxonomy" id="121428"/>
    <lineage>
        <taxon>Bacteria</taxon>
        <taxon>Pseudomonadati</taxon>
        <taxon>Pseudomonadota</taxon>
        <taxon>Alphaproteobacteria</taxon>
        <taxon>Sphingomonadales</taxon>
        <taxon>Sphingomonadaceae</taxon>
        <taxon>Sphingobium</taxon>
    </lineage>
</organism>
<evidence type="ECO:0000313" key="3">
    <source>
        <dbReference type="EMBL" id="GBH32560.1"/>
    </source>
</evidence>
<evidence type="ECO:0000259" key="2">
    <source>
        <dbReference type="Pfam" id="PF19419"/>
    </source>
</evidence>
<evidence type="ECO:0000256" key="1">
    <source>
        <dbReference type="SAM" id="MobiDB-lite"/>
    </source>
</evidence>
<gene>
    <name evidence="3" type="ORF">MBESOW_P3791</name>
</gene>